<evidence type="ECO:0000313" key="8">
    <source>
        <dbReference type="EMBL" id="SEB79068.1"/>
    </source>
</evidence>
<dbReference type="GO" id="GO:0006777">
    <property type="term" value="P:Mo-molybdopterin cofactor biosynthetic process"/>
    <property type="evidence" value="ECO:0007669"/>
    <property type="project" value="UniProtKB-UniRule"/>
</dbReference>
<evidence type="ECO:0000256" key="3">
    <source>
        <dbReference type="ARBA" id="ARBA00010763"/>
    </source>
</evidence>
<sequence>MALLSCSDALQIVASKMPSQALSTATERIPLTSARGRVLAQAIMADRDQPPFPRSTRDGFALRSSDANSPMRLIGAIRAGEQWTGAPLQPGEALEIMTGAPVPEGADAVVMVEHVTIEDAMLTLQPGRTLSVGENIVPRAAEARAGDVLLQAGVCMGAAEIALAASVGAAEIAVFAQPVVAVLATGDELVALDITPDAMQIRNSNSHALAALVQEHGGVARILPPAADTRESLHAAITGARDAAMLVLSGGVSAGKYDFVEDVLLSLGAEFFFTGVAMQPGKPAVFGRIPPTAEFPEQWLFGLPGNPVSTQVTALLFAMPMVRALAGEAEAQANFALAKLTVEVKVRPGLTRFLPARMDSSLAGATVKPTGWQGSGDLNANARANCYLVVPPDATALQPGDVVTVLLRSR</sequence>
<evidence type="ECO:0000313" key="9">
    <source>
        <dbReference type="Proteomes" id="UP000182409"/>
    </source>
</evidence>
<dbReference type="InterPro" id="IPR038987">
    <property type="entry name" value="MoeA-like"/>
</dbReference>
<keyword evidence="6" id="KW-0479">Metal-binding</keyword>
<dbReference type="CDD" id="cd00887">
    <property type="entry name" value="MoeA"/>
    <property type="match status" value="1"/>
</dbReference>
<dbReference type="RefSeq" id="WP_074653521.1">
    <property type="nucleotide sequence ID" value="NZ_FNSD01000001.1"/>
</dbReference>
<dbReference type="Gene3D" id="3.40.980.10">
    <property type="entry name" value="MoaB/Mog-like domain"/>
    <property type="match status" value="1"/>
</dbReference>
<keyword evidence="6" id="KW-0808">Transferase</keyword>
<dbReference type="InterPro" id="IPR005110">
    <property type="entry name" value="MoeA_linker/N"/>
</dbReference>
<feature type="domain" description="MoaB/Mog" evidence="7">
    <location>
        <begin position="181"/>
        <end position="324"/>
    </location>
</feature>
<dbReference type="Proteomes" id="UP000182409">
    <property type="component" value="Unassembled WGS sequence"/>
</dbReference>
<protein>
    <recommendedName>
        <fullName evidence="6">Molybdopterin molybdenumtransferase</fullName>
        <ecNumber evidence="6">2.10.1.1</ecNumber>
    </recommendedName>
</protein>
<comment type="cofactor">
    <cofactor evidence="6">
        <name>Mg(2+)</name>
        <dbReference type="ChEBI" id="CHEBI:18420"/>
    </cofactor>
</comment>
<dbReference type="InterPro" id="IPR005111">
    <property type="entry name" value="MoeA_C_domain_IV"/>
</dbReference>
<dbReference type="Gene3D" id="2.40.340.10">
    <property type="entry name" value="MoeA, C-terminal, domain IV"/>
    <property type="match status" value="1"/>
</dbReference>
<dbReference type="SUPFAM" id="SSF63867">
    <property type="entry name" value="MoeA C-terminal domain-like"/>
    <property type="match status" value="1"/>
</dbReference>
<dbReference type="PANTHER" id="PTHR10192:SF5">
    <property type="entry name" value="GEPHYRIN"/>
    <property type="match status" value="1"/>
</dbReference>
<dbReference type="Pfam" id="PF03453">
    <property type="entry name" value="MoeA_N"/>
    <property type="match status" value="1"/>
</dbReference>
<dbReference type="UniPathway" id="UPA00344"/>
<dbReference type="EMBL" id="FNSD01000001">
    <property type="protein sequence ID" value="SEB79068.1"/>
    <property type="molecule type" value="Genomic_DNA"/>
</dbReference>
<dbReference type="SUPFAM" id="SSF63882">
    <property type="entry name" value="MoeA N-terminal region -like"/>
    <property type="match status" value="1"/>
</dbReference>
<dbReference type="FunFam" id="2.170.190.11:FF:000001">
    <property type="entry name" value="Molybdopterin molybdenumtransferase"/>
    <property type="match status" value="1"/>
</dbReference>
<dbReference type="AlphaFoldDB" id="A0A1H4M8J3"/>
<dbReference type="Gene3D" id="3.90.105.10">
    <property type="entry name" value="Molybdopterin biosynthesis moea protein, domain 2"/>
    <property type="match status" value="1"/>
</dbReference>
<dbReference type="Pfam" id="PF03454">
    <property type="entry name" value="MoeA_C"/>
    <property type="match status" value="1"/>
</dbReference>
<comment type="similarity">
    <text evidence="3 6">Belongs to the MoeA family.</text>
</comment>
<dbReference type="InterPro" id="IPR001453">
    <property type="entry name" value="MoaB/Mog_dom"/>
</dbReference>
<keyword evidence="4 6" id="KW-0501">Molybdenum cofactor biosynthesis</keyword>
<keyword evidence="6" id="KW-0500">Molybdenum</keyword>
<comment type="catalytic activity">
    <reaction evidence="5">
        <text>adenylyl-molybdopterin + molybdate = Mo-molybdopterin + AMP + H(+)</text>
        <dbReference type="Rhea" id="RHEA:35047"/>
        <dbReference type="ChEBI" id="CHEBI:15378"/>
        <dbReference type="ChEBI" id="CHEBI:36264"/>
        <dbReference type="ChEBI" id="CHEBI:62727"/>
        <dbReference type="ChEBI" id="CHEBI:71302"/>
        <dbReference type="ChEBI" id="CHEBI:456215"/>
        <dbReference type="EC" id="2.10.1.1"/>
    </reaction>
</comment>
<organism evidence="8 9">
    <name type="scientific">Terriglobus roseus</name>
    <dbReference type="NCBI Taxonomy" id="392734"/>
    <lineage>
        <taxon>Bacteria</taxon>
        <taxon>Pseudomonadati</taxon>
        <taxon>Acidobacteriota</taxon>
        <taxon>Terriglobia</taxon>
        <taxon>Terriglobales</taxon>
        <taxon>Acidobacteriaceae</taxon>
        <taxon>Terriglobus</taxon>
    </lineage>
</organism>
<dbReference type="InterPro" id="IPR036688">
    <property type="entry name" value="MoeA_C_domain_IV_sf"/>
</dbReference>
<dbReference type="NCBIfam" id="NF045515">
    <property type="entry name" value="Glp_gephyrin"/>
    <property type="match status" value="1"/>
</dbReference>
<evidence type="ECO:0000256" key="1">
    <source>
        <dbReference type="ARBA" id="ARBA00002901"/>
    </source>
</evidence>
<keyword evidence="6" id="KW-0460">Magnesium</keyword>
<evidence type="ECO:0000259" key="7">
    <source>
        <dbReference type="SMART" id="SM00852"/>
    </source>
</evidence>
<dbReference type="SUPFAM" id="SSF53218">
    <property type="entry name" value="Molybdenum cofactor biosynthesis proteins"/>
    <property type="match status" value="1"/>
</dbReference>
<evidence type="ECO:0000256" key="2">
    <source>
        <dbReference type="ARBA" id="ARBA00005046"/>
    </source>
</evidence>
<dbReference type="InterPro" id="IPR036425">
    <property type="entry name" value="MoaB/Mog-like_dom_sf"/>
</dbReference>
<dbReference type="OrthoDB" id="9804758at2"/>
<dbReference type="Gene3D" id="2.170.190.11">
    <property type="entry name" value="Molybdopterin biosynthesis moea protein, domain 3"/>
    <property type="match status" value="1"/>
</dbReference>
<dbReference type="SMART" id="SM00852">
    <property type="entry name" value="MoCF_biosynth"/>
    <property type="match status" value="1"/>
</dbReference>
<dbReference type="GO" id="GO:0005829">
    <property type="term" value="C:cytosol"/>
    <property type="evidence" value="ECO:0007669"/>
    <property type="project" value="TreeGrafter"/>
</dbReference>
<dbReference type="GO" id="GO:0046872">
    <property type="term" value="F:metal ion binding"/>
    <property type="evidence" value="ECO:0007669"/>
    <property type="project" value="UniProtKB-UniRule"/>
</dbReference>
<evidence type="ECO:0000256" key="5">
    <source>
        <dbReference type="ARBA" id="ARBA00047317"/>
    </source>
</evidence>
<dbReference type="InterPro" id="IPR036135">
    <property type="entry name" value="MoeA_linker/N_sf"/>
</dbReference>
<dbReference type="PANTHER" id="PTHR10192">
    <property type="entry name" value="MOLYBDOPTERIN BIOSYNTHESIS PROTEIN"/>
    <property type="match status" value="1"/>
</dbReference>
<accession>A0A1H4M8J3</accession>
<dbReference type="Pfam" id="PF00994">
    <property type="entry name" value="MoCF_biosynth"/>
    <property type="match status" value="1"/>
</dbReference>
<dbReference type="EC" id="2.10.1.1" evidence="6"/>
<name>A0A1H4M8J3_9BACT</name>
<proteinExistence type="inferred from homology"/>
<evidence type="ECO:0000256" key="4">
    <source>
        <dbReference type="ARBA" id="ARBA00023150"/>
    </source>
</evidence>
<evidence type="ECO:0000256" key="6">
    <source>
        <dbReference type="RuleBase" id="RU365090"/>
    </source>
</evidence>
<comment type="function">
    <text evidence="1 6">Catalyzes the insertion of molybdate into adenylated molybdopterin with the concomitant release of AMP.</text>
</comment>
<gene>
    <name evidence="8" type="ORF">SAMN05443244_1848</name>
</gene>
<dbReference type="GO" id="GO:0061599">
    <property type="term" value="F:molybdopterin molybdotransferase activity"/>
    <property type="evidence" value="ECO:0007669"/>
    <property type="project" value="UniProtKB-UniRule"/>
</dbReference>
<reference evidence="8 9" key="1">
    <citation type="submission" date="2016-10" db="EMBL/GenBank/DDBJ databases">
        <authorList>
            <person name="de Groot N.N."/>
        </authorList>
    </citation>
    <scope>NUCLEOTIDE SEQUENCE [LARGE SCALE GENOMIC DNA]</scope>
    <source>
        <strain evidence="8 9">AB35.6</strain>
    </source>
</reference>
<comment type="pathway">
    <text evidence="2 6">Cofactor biosynthesis; molybdopterin biosynthesis.</text>
</comment>